<organism evidence="1 2">
    <name type="scientific">Tothia fuscella</name>
    <dbReference type="NCBI Taxonomy" id="1048955"/>
    <lineage>
        <taxon>Eukaryota</taxon>
        <taxon>Fungi</taxon>
        <taxon>Dikarya</taxon>
        <taxon>Ascomycota</taxon>
        <taxon>Pezizomycotina</taxon>
        <taxon>Dothideomycetes</taxon>
        <taxon>Pleosporomycetidae</taxon>
        <taxon>Venturiales</taxon>
        <taxon>Cylindrosympodiaceae</taxon>
        <taxon>Tothia</taxon>
    </lineage>
</organism>
<evidence type="ECO:0000313" key="1">
    <source>
        <dbReference type="EMBL" id="KAF2422145.1"/>
    </source>
</evidence>
<dbReference type="AlphaFoldDB" id="A0A9P4NHV5"/>
<evidence type="ECO:0000313" key="2">
    <source>
        <dbReference type="Proteomes" id="UP000800235"/>
    </source>
</evidence>
<reference evidence="1" key="1">
    <citation type="journal article" date="2020" name="Stud. Mycol.">
        <title>101 Dothideomycetes genomes: a test case for predicting lifestyles and emergence of pathogens.</title>
        <authorList>
            <person name="Haridas S."/>
            <person name="Albert R."/>
            <person name="Binder M."/>
            <person name="Bloem J."/>
            <person name="Labutti K."/>
            <person name="Salamov A."/>
            <person name="Andreopoulos B."/>
            <person name="Baker S."/>
            <person name="Barry K."/>
            <person name="Bills G."/>
            <person name="Bluhm B."/>
            <person name="Cannon C."/>
            <person name="Castanera R."/>
            <person name="Culley D."/>
            <person name="Daum C."/>
            <person name="Ezra D."/>
            <person name="Gonzalez J."/>
            <person name="Henrissat B."/>
            <person name="Kuo A."/>
            <person name="Liang C."/>
            <person name="Lipzen A."/>
            <person name="Lutzoni F."/>
            <person name="Magnuson J."/>
            <person name="Mondo S."/>
            <person name="Nolan M."/>
            <person name="Ohm R."/>
            <person name="Pangilinan J."/>
            <person name="Park H.-J."/>
            <person name="Ramirez L."/>
            <person name="Alfaro M."/>
            <person name="Sun H."/>
            <person name="Tritt A."/>
            <person name="Yoshinaga Y."/>
            <person name="Zwiers L.-H."/>
            <person name="Turgeon B."/>
            <person name="Goodwin S."/>
            <person name="Spatafora J."/>
            <person name="Crous P."/>
            <person name="Grigoriev I."/>
        </authorList>
    </citation>
    <scope>NUCLEOTIDE SEQUENCE</scope>
    <source>
        <strain evidence="1">CBS 130266</strain>
    </source>
</reference>
<dbReference type="EMBL" id="MU007093">
    <property type="protein sequence ID" value="KAF2422145.1"/>
    <property type="molecule type" value="Genomic_DNA"/>
</dbReference>
<gene>
    <name evidence="1" type="ORF">EJ08DRAFT_485503</name>
</gene>
<protein>
    <submittedName>
        <fullName evidence="1">Uncharacterized protein</fullName>
    </submittedName>
</protein>
<proteinExistence type="predicted"/>
<dbReference type="Proteomes" id="UP000800235">
    <property type="component" value="Unassembled WGS sequence"/>
</dbReference>
<keyword evidence="2" id="KW-1185">Reference proteome</keyword>
<sequence>MMRLVVTMLILALILALILRIGRLSVRSDMLSALEECQRLVSDDRVQSPAMLLALPGILLVRLPPVAGAPLCRALAIYW</sequence>
<accession>A0A9P4NHV5</accession>
<name>A0A9P4NHV5_9PEZI</name>
<comment type="caution">
    <text evidence="1">The sequence shown here is derived from an EMBL/GenBank/DDBJ whole genome shotgun (WGS) entry which is preliminary data.</text>
</comment>